<dbReference type="PANTHER" id="PTHR10605:SF56">
    <property type="entry name" value="BIFUNCTIONAL HEPARAN SULFATE N-DEACETYLASE_N-SULFOTRANSFERASE"/>
    <property type="match status" value="1"/>
</dbReference>
<evidence type="ECO:0000256" key="2">
    <source>
        <dbReference type="ARBA" id="ARBA00023180"/>
    </source>
</evidence>
<dbReference type="InterPro" id="IPR000863">
    <property type="entry name" value="Sulfotransferase_dom"/>
</dbReference>
<dbReference type="EMBL" id="MEUW01000005">
    <property type="protein sequence ID" value="OGC44885.1"/>
    <property type="molecule type" value="Genomic_DNA"/>
</dbReference>
<dbReference type="InterPro" id="IPR027417">
    <property type="entry name" value="P-loop_NTPase"/>
</dbReference>
<dbReference type="Gene3D" id="3.40.50.300">
    <property type="entry name" value="P-loop containing nucleotide triphosphate hydrolases"/>
    <property type="match status" value="1"/>
</dbReference>
<accession>A0A1F4UIU5</accession>
<reference evidence="4 5" key="1">
    <citation type="journal article" date="2016" name="Nat. Commun.">
        <title>Thousands of microbial genomes shed light on interconnected biogeochemical processes in an aquifer system.</title>
        <authorList>
            <person name="Anantharaman K."/>
            <person name="Brown C.T."/>
            <person name="Hug L.A."/>
            <person name="Sharon I."/>
            <person name="Castelle C.J."/>
            <person name="Probst A.J."/>
            <person name="Thomas B.C."/>
            <person name="Singh A."/>
            <person name="Wilkins M.J."/>
            <person name="Karaoz U."/>
            <person name="Brodie E.L."/>
            <person name="Williams K.H."/>
            <person name="Hubbard S.S."/>
            <person name="Banfield J.F."/>
        </authorList>
    </citation>
    <scope>NUCLEOTIDE SEQUENCE [LARGE SCALE GENOMIC DNA]</scope>
</reference>
<dbReference type="AlphaFoldDB" id="A0A1F4UIU5"/>
<dbReference type="InterPro" id="IPR037359">
    <property type="entry name" value="NST/OST"/>
</dbReference>
<keyword evidence="2" id="KW-0325">Glycoprotein</keyword>
<dbReference type="PANTHER" id="PTHR10605">
    <property type="entry name" value="HEPARAN SULFATE SULFOTRANSFERASE"/>
    <property type="match status" value="1"/>
</dbReference>
<name>A0A1F4UIU5_UNCKA</name>
<evidence type="ECO:0000256" key="1">
    <source>
        <dbReference type="ARBA" id="ARBA00022679"/>
    </source>
</evidence>
<protein>
    <recommendedName>
        <fullName evidence="3">Sulfotransferase domain-containing protein</fullName>
    </recommendedName>
</protein>
<dbReference type="Proteomes" id="UP000176583">
    <property type="component" value="Unassembled WGS sequence"/>
</dbReference>
<evidence type="ECO:0000313" key="4">
    <source>
        <dbReference type="EMBL" id="OGC44885.1"/>
    </source>
</evidence>
<dbReference type="STRING" id="1802613.A2V54_00160"/>
<sequence>MTVKDYARKLKIKEKLLYYLTLPYRLATAKRRALPDFLIISTQKGGTTSLLRLLEQHPQIHAPHTELHYFSNDSNYQKGSLWYRSHLPLRSALVPGDVAGEKTPGYLFSSKAAERINEDLPNAKLIGLLRNPTERAISHYFMALRKGTKQHPISEAMMTREERPRSFKKRGPKEINLWLLGDPIKRKKHGAGEILDGDWDLDTQTLGRSNKFVSRPLYQSIVAHFKDGVPWEKTSLFQGYLLKRMRNTGVVRGVNNMQELIDKYNDKVDKLYDSVRKEGILLPSKGRPKIDFMYVHIGRGGEIIWTGGGNHRLFIARYLNIGQIPVRVWWRHKKWQKIREKLNADRSRWGEDWVKPYLNHPDLEDIPQRQK</sequence>
<dbReference type="SUPFAM" id="SSF52540">
    <property type="entry name" value="P-loop containing nucleoside triphosphate hydrolases"/>
    <property type="match status" value="1"/>
</dbReference>
<feature type="domain" description="Sulfotransferase" evidence="3">
    <location>
        <begin position="35"/>
        <end position="153"/>
    </location>
</feature>
<dbReference type="GO" id="GO:0008146">
    <property type="term" value="F:sulfotransferase activity"/>
    <property type="evidence" value="ECO:0007669"/>
    <property type="project" value="InterPro"/>
</dbReference>
<dbReference type="Pfam" id="PF00685">
    <property type="entry name" value="Sulfotransfer_1"/>
    <property type="match status" value="1"/>
</dbReference>
<comment type="caution">
    <text evidence="4">The sequence shown here is derived from an EMBL/GenBank/DDBJ whole genome shotgun (WGS) entry which is preliminary data.</text>
</comment>
<evidence type="ECO:0000259" key="3">
    <source>
        <dbReference type="Pfam" id="PF00685"/>
    </source>
</evidence>
<organism evidence="4 5">
    <name type="scientific">candidate division WWE3 bacterium RBG_19FT_COMBO_53_11</name>
    <dbReference type="NCBI Taxonomy" id="1802613"/>
    <lineage>
        <taxon>Bacteria</taxon>
        <taxon>Katanobacteria</taxon>
    </lineage>
</organism>
<keyword evidence="1" id="KW-0808">Transferase</keyword>
<evidence type="ECO:0000313" key="5">
    <source>
        <dbReference type="Proteomes" id="UP000176583"/>
    </source>
</evidence>
<gene>
    <name evidence="4" type="ORF">A2V54_00160</name>
</gene>
<proteinExistence type="predicted"/>